<dbReference type="RefSeq" id="WP_141954892.1">
    <property type="nucleotide sequence ID" value="NZ_VFOZ01000001.1"/>
</dbReference>
<comment type="caution">
    <text evidence="2">The sequence shown here is derived from an EMBL/GenBank/DDBJ whole genome shotgun (WGS) entry which is preliminary data.</text>
</comment>
<gene>
    <name evidence="2" type="ORF">FB559_1629</name>
</gene>
<accession>A0A543CG74</accession>
<feature type="signal peptide" evidence="1">
    <location>
        <begin position="1"/>
        <end position="22"/>
    </location>
</feature>
<sequence length="364" mass="37873">MRKSLITAGLAVSMLVAGSASAGAAAGSGWRVTYVSPETGYDDFGLYDVTATSANDAWAVGSTQQGGGGGGALVRWNGSTWNEVTVPGSTGSFLSVGGSSPKNVWVMGVTANGASAAWHWNGTSFTTASIGDFFTSDVAVLGQKNAWAVGNAGSDDGAEGKALHWDGSTWQSVDTPMSARRISAVSANDIWAVGGNDQPTAMHWDGTAWTMSDLPQVPIPEGENGFSYFNDVVAISSSNVWAVGRLYWGSGEELRSGEHNRPVLMHWDGQAWSLQLGPEGDFPLSAAADGNGGIWYSSINKSFVHMAKGGKTTTVPVPTVDGREAPEIRQVAHVPGGPTMLAVGEVAPAPGDDESWDAIAEQYR</sequence>
<dbReference type="SUPFAM" id="SSF63829">
    <property type="entry name" value="Calcium-dependent phosphotriesterase"/>
    <property type="match status" value="1"/>
</dbReference>
<proteinExistence type="predicted"/>
<dbReference type="EMBL" id="VFOZ01000001">
    <property type="protein sequence ID" value="TQL96109.1"/>
    <property type="molecule type" value="Genomic_DNA"/>
</dbReference>
<keyword evidence="3" id="KW-1185">Reference proteome</keyword>
<evidence type="ECO:0000313" key="2">
    <source>
        <dbReference type="EMBL" id="TQL96109.1"/>
    </source>
</evidence>
<dbReference type="OrthoDB" id="3515089at2"/>
<organism evidence="2 3">
    <name type="scientific">Actinoallomurus bryophytorum</name>
    <dbReference type="NCBI Taxonomy" id="1490222"/>
    <lineage>
        <taxon>Bacteria</taxon>
        <taxon>Bacillati</taxon>
        <taxon>Actinomycetota</taxon>
        <taxon>Actinomycetes</taxon>
        <taxon>Streptosporangiales</taxon>
        <taxon>Thermomonosporaceae</taxon>
        <taxon>Actinoallomurus</taxon>
    </lineage>
</organism>
<protein>
    <submittedName>
        <fullName evidence="2">Uncharacterized protein</fullName>
    </submittedName>
</protein>
<dbReference type="AlphaFoldDB" id="A0A543CG74"/>
<dbReference type="Proteomes" id="UP000316096">
    <property type="component" value="Unassembled WGS sequence"/>
</dbReference>
<reference evidence="2 3" key="1">
    <citation type="submission" date="2019-06" db="EMBL/GenBank/DDBJ databases">
        <title>Sequencing the genomes of 1000 actinobacteria strains.</title>
        <authorList>
            <person name="Klenk H.-P."/>
        </authorList>
    </citation>
    <scope>NUCLEOTIDE SEQUENCE [LARGE SCALE GENOMIC DNA]</scope>
    <source>
        <strain evidence="2 3">DSM 102200</strain>
    </source>
</reference>
<feature type="chain" id="PRO_5038349273" evidence="1">
    <location>
        <begin position="23"/>
        <end position="364"/>
    </location>
</feature>
<name>A0A543CG74_9ACTN</name>
<evidence type="ECO:0000256" key="1">
    <source>
        <dbReference type="SAM" id="SignalP"/>
    </source>
</evidence>
<keyword evidence="1" id="KW-0732">Signal</keyword>
<evidence type="ECO:0000313" key="3">
    <source>
        <dbReference type="Proteomes" id="UP000316096"/>
    </source>
</evidence>